<reference evidence="1" key="2">
    <citation type="submission" date="2021-10" db="EMBL/GenBank/DDBJ databases">
        <title>Phylogenomics reveals ancestral predisposition of the termite-cultivated fungus Termitomyces towards a domesticated lifestyle.</title>
        <authorList>
            <person name="Auxier B."/>
            <person name="Grum-Grzhimaylo A."/>
            <person name="Cardenas M.E."/>
            <person name="Lodge J.D."/>
            <person name="Laessoe T."/>
            <person name="Pedersen O."/>
            <person name="Smith M.E."/>
            <person name="Kuyper T.W."/>
            <person name="Franco-Molano E.A."/>
            <person name="Baroni T.J."/>
            <person name="Aanen D.K."/>
        </authorList>
    </citation>
    <scope>NUCLEOTIDE SEQUENCE</scope>
    <source>
        <strain evidence="1">AP01</strain>
        <tissue evidence="1">Mycelium</tissue>
    </source>
</reference>
<name>A0A9P7G0U8_9AGAR</name>
<organism evidence="1 2">
    <name type="scientific">Asterophora parasitica</name>
    <dbReference type="NCBI Taxonomy" id="117018"/>
    <lineage>
        <taxon>Eukaryota</taxon>
        <taxon>Fungi</taxon>
        <taxon>Dikarya</taxon>
        <taxon>Basidiomycota</taxon>
        <taxon>Agaricomycotina</taxon>
        <taxon>Agaricomycetes</taxon>
        <taxon>Agaricomycetidae</taxon>
        <taxon>Agaricales</taxon>
        <taxon>Tricholomatineae</taxon>
        <taxon>Lyophyllaceae</taxon>
        <taxon>Asterophora</taxon>
    </lineage>
</organism>
<evidence type="ECO:0000313" key="1">
    <source>
        <dbReference type="EMBL" id="KAG5640896.1"/>
    </source>
</evidence>
<proteinExistence type="predicted"/>
<dbReference type="Proteomes" id="UP000775547">
    <property type="component" value="Unassembled WGS sequence"/>
</dbReference>
<gene>
    <name evidence="1" type="ORF">DXG03_006689</name>
</gene>
<sequence>MNFNFIYRSSHTFARKFWIHIEMLYQLCSLVFSWFALVRSVIHCGAPWQYLLLSPAYISVLNVYAVSPRCFNAPGYPSTYLLGRQFANIHDVSWGTKADDGPNEVPLAKAVRDKKNEASVTVFMLADQDEINKGYEDAKRMHNAAKKIAQLPIAKPVPNLQVQNEDFFRSIRTYAVLAAIVT</sequence>
<dbReference type="AlphaFoldDB" id="A0A9P7G0U8"/>
<evidence type="ECO:0000313" key="2">
    <source>
        <dbReference type="Proteomes" id="UP000775547"/>
    </source>
</evidence>
<dbReference type="OrthoDB" id="3038496at2759"/>
<reference evidence="1" key="1">
    <citation type="submission" date="2020-07" db="EMBL/GenBank/DDBJ databases">
        <authorList>
            <person name="Nieuwenhuis M."/>
            <person name="Van De Peppel L.J.J."/>
        </authorList>
    </citation>
    <scope>NUCLEOTIDE SEQUENCE</scope>
    <source>
        <strain evidence="1">AP01</strain>
        <tissue evidence="1">Mycelium</tissue>
    </source>
</reference>
<comment type="caution">
    <text evidence="1">The sequence shown here is derived from an EMBL/GenBank/DDBJ whole genome shotgun (WGS) entry which is preliminary data.</text>
</comment>
<keyword evidence="2" id="KW-1185">Reference proteome</keyword>
<dbReference type="EMBL" id="JABCKV010000455">
    <property type="protein sequence ID" value="KAG5640896.1"/>
    <property type="molecule type" value="Genomic_DNA"/>
</dbReference>
<protein>
    <submittedName>
        <fullName evidence="1">Uncharacterized protein</fullName>
    </submittedName>
</protein>
<accession>A0A9P7G0U8</accession>